<evidence type="ECO:0000256" key="2">
    <source>
        <dbReference type="ARBA" id="ARBA00023125"/>
    </source>
</evidence>
<protein>
    <submittedName>
        <fullName evidence="7">TetR/AcrR family transcriptional regulator</fullName>
    </submittedName>
</protein>
<keyword evidence="3" id="KW-0804">Transcription</keyword>
<dbReference type="Gene3D" id="1.10.357.10">
    <property type="entry name" value="Tetracycline Repressor, domain 2"/>
    <property type="match status" value="1"/>
</dbReference>
<dbReference type="Pfam" id="PF17754">
    <property type="entry name" value="TetR_C_14"/>
    <property type="match status" value="1"/>
</dbReference>
<dbReference type="InterPro" id="IPR041347">
    <property type="entry name" value="MftR_C"/>
</dbReference>
<gene>
    <name evidence="7" type="ORF">QH73_0022300</name>
</gene>
<keyword evidence="1" id="KW-0805">Transcription regulation</keyword>
<evidence type="ECO:0000256" key="4">
    <source>
        <dbReference type="PROSITE-ProRule" id="PRU00335"/>
    </source>
</evidence>
<dbReference type="RefSeq" id="WP_039714393.1">
    <property type="nucleotide sequence ID" value="NZ_JTJC03000008.1"/>
</dbReference>
<reference evidence="7 8" key="1">
    <citation type="journal article" date="2015" name="Genome Announc.">
        <title>Draft Genome Sequence of the Terrestrial Cyanobacterium Scytonema millei VB511283, Isolated from Eastern India.</title>
        <authorList>
            <person name="Sen D."/>
            <person name="Chandrababunaidu M.M."/>
            <person name="Singh D."/>
            <person name="Sanghi N."/>
            <person name="Ghorai A."/>
            <person name="Mishra G.P."/>
            <person name="Madduluri M."/>
            <person name="Adhikary S.P."/>
            <person name="Tripathy S."/>
        </authorList>
    </citation>
    <scope>NUCLEOTIDE SEQUENCE [LARGE SCALE GENOMIC DNA]</scope>
    <source>
        <strain evidence="7 8">VB511283</strain>
    </source>
</reference>
<sequence>MTSDGDSNTRSNHKSGNRKSGGMNAQRQQRVRLEISREAARLFWEHGVAATSGEQIASAVGISVRTLWRHFRNKESCAEPVLAQDVEEFVAVLRRWPREVSLEDHLVEWATNRPRDPDRQSYDEAVIKMTVLAEKEPDLRAAWLMTNDRIEREMAEIIADRLRRSADDIEVRLHAAAATAVLRVISEDVSAALMAGADRASIGNPIKHMAHAVRVATGGVVGDPVEPGKQ</sequence>
<keyword evidence="8" id="KW-1185">Reference proteome</keyword>
<dbReference type="GO" id="GO:0003700">
    <property type="term" value="F:DNA-binding transcription factor activity"/>
    <property type="evidence" value="ECO:0007669"/>
    <property type="project" value="TreeGrafter"/>
</dbReference>
<dbReference type="Proteomes" id="UP000031532">
    <property type="component" value="Unassembled WGS sequence"/>
</dbReference>
<name>A0A9X5I6P9_9CYAN</name>
<evidence type="ECO:0000256" key="3">
    <source>
        <dbReference type="ARBA" id="ARBA00023163"/>
    </source>
</evidence>
<proteinExistence type="predicted"/>
<dbReference type="GO" id="GO:0000976">
    <property type="term" value="F:transcription cis-regulatory region binding"/>
    <property type="evidence" value="ECO:0007669"/>
    <property type="project" value="TreeGrafter"/>
</dbReference>
<feature type="region of interest" description="Disordered" evidence="5">
    <location>
        <begin position="1"/>
        <end position="29"/>
    </location>
</feature>
<dbReference type="PRINTS" id="PR00455">
    <property type="entry name" value="HTHTETR"/>
</dbReference>
<dbReference type="InterPro" id="IPR001647">
    <property type="entry name" value="HTH_TetR"/>
</dbReference>
<evidence type="ECO:0000313" key="8">
    <source>
        <dbReference type="Proteomes" id="UP000031532"/>
    </source>
</evidence>
<dbReference type="InterPro" id="IPR050109">
    <property type="entry name" value="HTH-type_TetR-like_transc_reg"/>
</dbReference>
<dbReference type="AlphaFoldDB" id="A0A9X5I6P9"/>
<organism evidence="7 8">
    <name type="scientific">Scytonema millei VB511283</name>
    <dbReference type="NCBI Taxonomy" id="1245923"/>
    <lineage>
        <taxon>Bacteria</taxon>
        <taxon>Bacillati</taxon>
        <taxon>Cyanobacteriota</taxon>
        <taxon>Cyanophyceae</taxon>
        <taxon>Nostocales</taxon>
        <taxon>Scytonemataceae</taxon>
        <taxon>Scytonema</taxon>
    </lineage>
</organism>
<evidence type="ECO:0000259" key="6">
    <source>
        <dbReference type="PROSITE" id="PS50977"/>
    </source>
</evidence>
<dbReference type="EMBL" id="JTJC03000008">
    <property type="protein sequence ID" value="NHC37336.1"/>
    <property type="molecule type" value="Genomic_DNA"/>
</dbReference>
<dbReference type="PANTHER" id="PTHR30055">
    <property type="entry name" value="HTH-TYPE TRANSCRIPTIONAL REGULATOR RUTR"/>
    <property type="match status" value="1"/>
</dbReference>
<evidence type="ECO:0000256" key="1">
    <source>
        <dbReference type="ARBA" id="ARBA00023015"/>
    </source>
</evidence>
<dbReference type="PROSITE" id="PS50977">
    <property type="entry name" value="HTH_TETR_2"/>
    <property type="match status" value="1"/>
</dbReference>
<dbReference type="Pfam" id="PF00440">
    <property type="entry name" value="TetR_N"/>
    <property type="match status" value="1"/>
</dbReference>
<dbReference type="InterPro" id="IPR009057">
    <property type="entry name" value="Homeodomain-like_sf"/>
</dbReference>
<dbReference type="OrthoDB" id="9780824at2"/>
<evidence type="ECO:0000313" key="7">
    <source>
        <dbReference type="EMBL" id="NHC37336.1"/>
    </source>
</evidence>
<feature type="domain" description="HTH tetR-type" evidence="6">
    <location>
        <begin position="29"/>
        <end position="89"/>
    </location>
</feature>
<evidence type="ECO:0000256" key="5">
    <source>
        <dbReference type="SAM" id="MobiDB-lite"/>
    </source>
</evidence>
<accession>A0A9X5I6P9</accession>
<feature type="DNA-binding region" description="H-T-H motif" evidence="4">
    <location>
        <begin position="52"/>
        <end position="71"/>
    </location>
</feature>
<comment type="caution">
    <text evidence="7">The sequence shown here is derived from an EMBL/GenBank/DDBJ whole genome shotgun (WGS) entry which is preliminary data.</text>
</comment>
<dbReference type="PANTHER" id="PTHR30055:SF238">
    <property type="entry name" value="MYCOFACTOCIN BIOSYNTHESIS TRANSCRIPTIONAL REGULATOR MFTR-RELATED"/>
    <property type="match status" value="1"/>
</dbReference>
<dbReference type="SUPFAM" id="SSF46689">
    <property type="entry name" value="Homeodomain-like"/>
    <property type="match status" value="1"/>
</dbReference>
<keyword evidence="2 4" id="KW-0238">DNA-binding</keyword>
<feature type="compositionally biased region" description="Polar residues" evidence="5">
    <location>
        <begin position="1"/>
        <end position="10"/>
    </location>
</feature>